<keyword evidence="3" id="KW-1185">Reference proteome</keyword>
<gene>
    <name evidence="2" type="primary">21</name>
    <name evidence="2" type="ORF">SEA_DARDANUS_21</name>
</gene>
<proteinExistence type="predicted"/>
<sequence length="239" mass="26086">MAAYNLGEIVEQKREAVGSESVEFEWKGETFTVPHPLFLDDDFKDDLTLATSDVDIAVQYLGDEQYDKFRALGGKSAFVVMLLERIGKDSRESDNDGKPYTVVSILGPCPEATEAALDAAYPGLCDPQAGAGVVARHFRGEISLRKLRVLVENLPPVNARSAALNDGVWWSDVHALLNLIEFRLRENTGATIGAAGGKPKKQKFNPKPWKKPEGTYGDTGGRSYAEVKAYLDSLAPPKS</sequence>
<organism evidence="2 3">
    <name type="scientific">Gordonia phage Dardanus</name>
    <dbReference type="NCBI Taxonomy" id="2588489"/>
    <lineage>
        <taxon>Viruses</taxon>
        <taxon>Duplodnaviria</taxon>
        <taxon>Heunggongvirae</taxon>
        <taxon>Uroviricota</taxon>
        <taxon>Caudoviricetes</taxon>
        <taxon>Ruthgordonvirinae</taxon>
        <taxon>Dardanusvirus</taxon>
        <taxon>Dardanusvirus dardanus</taxon>
    </lineage>
</organism>
<accession>A0A514CX25</accession>
<dbReference type="RefSeq" id="YP_010050888.1">
    <property type="nucleotide sequence ID" value="NC_054435.1"/>
</dbReference>
<dbReference type="KEGG" id="vg:63911626"/>
<dbReference type="EMBL" id="MN010758">
    <property type="protein sequence ID" value="QDH85058.1"/>
    <property type="molecule type" value="Genomic_DNA"/>
</dbReference>
<dbReference type="GeneID" id="63911626"/>
<name>A0A514CX25_9CAUD</name>
<dbReference type="Proteomes" id="UP000318136">
    <property type="component" value="Segment"/>
</dbReference>
<protein>
    <submittedName>
        <fullName evidence="2">Tail assembly chaperone</fullName>
    </submittedName>
</protein>
<evidence type="ECO:0000313" key="3">
    <source>
        <dbReference type="Proteomes" id="UP000318136"/>
    </source>
</evidence>
<feature type="region of interest" description="Disordered" evidence="1">
    <location>
        <begin position="193"/>
        <end position="221"/>
    </location>
</feature>
<reference evidence="2 3" key="1">
    <citation type="submission" date="2019-05" db="EMBL/GenBank/DDBJ databases">
        <authorList>
            <person name="Bordelon H.A."/>
            <person name="Brister E.M."/>
            <person name="Bryans A.M."/>
            <person name="Calk A.E."/>
            <person name="Capers C."/>
            <person name="Corrent J.M."/>
            <person name="Delphin C.N."/>
            <person name="Erbelding G.W."/>
            <person name="Gottschalck B.A."/>
            <person name="Hale B.T."/>
            <person name="Jones N.T."/>
            <person name="Mire A.R."/>
            <person name="Perkins A.R."/>
            <person name="Quackenbush R.D."/>
            <person name="Rogers C.S."/>
            <person name="Stewart N.C."/>
            <person name="Threeton H.N."/>
            <person name="Wiggins Z.F."/>
            <person name="Hancock A.M."/>
            <person name="Gissendanner C.R."/>
            <person name="Findley A.M."/>
            <person name="Wills S.J."/>
            <person name="Clifford K.A."/>
            <person name="Elmore F.L."/>
            <person name="Knight M.S."/>
            <person name="Le K."/>
            <person name="Lobaina D."/>
            <person name="Nougues D."/>
            <person name="Salama A."/>
            <person name="Stoeber S.D."/>
            <person name="Sweeney K.J."/>
            <person name="Truong T.G."/>
            <person name="Alvaro L.E."/>
            <person name="Isern S."/>
            <person name="Michael S.F."/>
            <person name="Monti D.L."/>
            <person name="Garlena R.A."/>
            <person name="Russell D.A."/>
            <person name="Pope W.H."/>
            <person name="Jacobs-Sera D."/>
            <person name="Hatfull G.F."/>
        </authorList>
    </citation>
    <scope>NUCLEOTIDE SEQUENCE [LARGE SCALE GENOMIC DNA]</scope>
</reference>
<evidence type="ECO:0000313" key="2">
    <source>
        <dbReference type="EMBL" id="QDH85058.1"/>
    </source>
</evidence>
<evidence type="ECO:0000256" key="1">
    <source>
        <dbReference type="SAM" id="MobiDB-lite"/>
    </source>
</evidence>